<dbReference type="SUPFAM" id="SSF55811">
    <property type="entry name" value="Nudix"/>
    <property type="match status" value="1"/>
</dbReference>
<keyword evidence="1 2" id="KW-0378">Hydrolase</keyword>
<dbReference type="PANTHER" id="PTHR43736">
    <property type="entry name" value="ADP-RIBOSE PYROPHOSPHATASE"/>
    <property type="match status" value="1"/>
</dbReference>
<dbReference type="GO" id="GO:0016787">
    <property type="term" value="F:hydrolase activity"/>
    <property type="evidence" value="ECO:0007669"/>
    <property type="project" value="UniProtKB-KW"/>
</dbReference>
<dbReference type="Gene3D" id="3.90.79.10">
    <property type="entry name" value="Nucleoside Triphosphate Pyrophosphohydrolase"/>
    <property type="match status" value="1"/>
</dbReference>
<dbReference type="InterPro" id="IPR020476">
    <property type="entry name" value="Nudix_hydrolase"/>
</dbReference>
<dbReference type="Proteomes" id="UP000215215">
    <property type="component" value="Unassembled WGS sequence"/>
</dbReference>
<dbReference type="PROSITE" id="PS51462">
    <property type="entry name" value="NUDIX"/>
    <property type="match status" value="1"/>
</dbReference>
<name>A0A235BQ04_UNCW3</name>
<proteinExistence type="inferred from homology"/>
<reference evidence="4 6" key="1">
    <citation type="submission" date="2017-07" db="EMBL/GenBank/DDBJ databases">
        <title>Recovery of genomes from metagenomes via a dereplication, aggregation, and scoring strategy.</title>
        <authorList>
            <person name="Sieber C.M."/>
            <person name="Probst A.J."/>
            <person name="Sharrar A."/>
            <person name="Thomas B.C."/>
            <person name="Hess M."/>
            <person name="Tringe S.G."/>
            <person name="Banfield J.F."/>
        </authorList>
    </citation>
    <scope>NUCLEOTIDE SEQUENCE [LARGE SCALE GENOMIC DNA]</scope>
    <source>
        <strain evidence="4">JGI_Cruoil_03_44_89</strain>
    </source>
</reference>
<dbReference type="InterPro" id="IPR000086">
    <property type="entry name" value="NUDIX_hydrolase_dom"/>
</dbReference>
<dbReference type="PANTHER" id="PTHR43736:SF1">
    <property type="entry name" value="DIHYDRONEOPTERIN TRIPHOSPHATE DIPHOSPHATASE"/>
    <property type="match status" value="1"/>
</dbReference>
<dbReference type="EMBL" id="NOZQ01000229">
    <property type="protein sequence ID" value="OYD13655.1"/>
    <property type="molecule type" value="Genomic_DNA"/>
</dbReference>
<comment type="similarity">
    <text evidence="2">Belongs to the Nudix hydrolase family.</text>
</comment>
<evidence type="ECO:0000256" key="1">
    <source>
        <dbReference type="ARBA" id="ARBA00022801"/>
    </source>
</evidence>
<dbReference type="InterPro" id="IPR020084">
    <property type="entry name" value="NUDIX_hydrolase_CS"/>
</dbReference>
<dbReference type="AlphaFoldDB" id="A0A235BQ04"/>
<evidence type="ECO:0000313" key="6">
    <source>
        <dbReference type="Proteomes" id="UP000215215"/>
    </source>
</evidence>
<feature type="domain" description="Nudix hydrolase" evidence="3">
    <location>
        <begin position="4"/>
        <end position="133"/>
    </location>
</feature>
<evidence type="ECO:0000313" key="4">
    <source>
        <dbReference type="EMBL" id="OYD13655.1"/>
    </source>
</evidence>
<dbReference type="EMBL" id="NOZQ01000027">
    <property type="protein sequence ID" value="OYD17257.1"/>
    <property type="molecule type" value="Genomic_DNA"/>
</dbReference>
<dbReference type="Pfam" id="PF00293">
    <property type="entry name" value="NUDIX"/>
    <property type="match status" value="1"/>
</dbReference>
<evidence type="ECO:0000259" key="3">
    <source>
        <dbReference type="PROSITE" id="PS51462"/>
    </source>
</evidence>
<accession>A0A235BQ04</accession>
<dbReference type="CDD" id="cd18874">
    <property type="entry name" value="NUDIX_Hydrolase"/>
    <property type="match status" value="1"/>
</dbReference>
<organism evidence="4 6">
    <name type="scientific">candidate division WOR-3 bacterium JGI_Cruoil_03_44_89</name>
    <dbReference type="NCBI Taxonomy" id="1973748"/>
    <lineage>
        <taxon>Bacteria</taxon>
        <taxon>Bacteria division WOR-3</taxon>
    </lineage>
</organism>
<sequence length="149" mass="17736">MNKYPEPTVGAVIFNPEGKILLCKSQKWNNKYVLPGGHIELGEKMEDALRREILEETGLNVYDIELIGLEECIYNNSFHEKKHFIFIDYQCKTDSYDVILNEESQEYRWVDLDEIENYNLNSFTKKLLMQLKNKKESKNKVEILYKYIE</sequence>
<evidence type="ECO:0000313" key="5">
    <source>
        <dbReference type="EMBL" id="OYD17257.1"/>
    </source>
</evidence>
<protein>
    <submittedName>
        <fullName evidence="4">ADP-ribose pyrophosphatase</fullName>
    </submittedName>
</protein>
<dbReference type="InterPro" id="IPR015797">
    <property type="entry name" value="NUDIX_hydrolase-like_dom_sf"/>
</dbReference>
<gene>
    <name evidence="5" type="ORF">CH333_01580</name>
    <name evidence="4" type="ORF">CH333_10575</name>
</gene>
<dbReference type="PROSITE" id="PS00893">
    <property type="entry name" value="NUDIX_BOX"/>
    <property type="match status" value="1"/>
</dbReference>
<comment type="caution">
    <text evidence="4">The sequence shown here is derived from an EMBL/GenBank/DDBJ whole genome shotgun (WGS) entry which is preliminary data.</text>
</comment>
<dbReference type="PRINTS" id="PR00502">
    <property type="entry name" value="NUDIXFAMILY"/>
</dbReference>
<evidence type="ECO:0000256" key="2">
    <source>
        <dbReference type="RuleBase" id="RU003476"/>
    </source>
</evidence>